<comment type="subcellular location">
    <subcellularLocation>
        <location evidence="1">Membrane</location>
        <topology evidence="1">Multi-pass membrane protein</topology>
    </subcellularLocation>
</comment>
<comment type="caution">
    <text evidence="8">The sequence shown here is derived from an EMBL/GenBank/DDBJ whole genome shotgun (WGS) entry which is preliminary data.</text>
</comment>
<keyword evidence="4 6" id="KW-1133">Transmembrane helix</keyword>
<feature type="transmembrane region" description="Helical" evidence="6">
    <location>
        <begin position="370"/>
        <end position="389"/>
    </location>
</feature>
<feature type="transmembrane region" description="Helical" evidence="6">
    <location>
        <begin position="324"/>
        <end position="349"/>
    </location>
</feature>
<dbReference type="GO" id="GO:0015171">
    <property type="term" value="F:amino acid transmembrane transporter activity"/>
    <property type="evidence" value="ECO:0007669"/>
    <property type="project" value="TreeGrafter"/>
</dbReference>
<accession>A0A8H6LF68</accession>
<gene>
    <name evidence="8" type="ORF">HZS61_002002</name>
</gene>
<evidence type="ECO:0000313" key="8">
    <source>
        <dbReference type="EMBL" id="KAF6517924.1"/>
    </source>
</evidence>
<feature type="domain" description="Amino acid permease/ SLC12A" evidence="7">
    <location>
        <begin position="40"/>
        <end position="515"/>
    </location>
</feature>
<proteinExistence type="predicted"/>
<organism evidence="8 9">
    <name type="scientific">Fusarium oxysporum f. sp. conglutinans</name>
    <dbReference type="NCBI Taxonomy" id="100902"/>
    <lineage>
        <taxon>Eukaryota</taxon>
        <taxon>Fungi</taxon>
        <taxon>Dikarya</taxon>
        <taxon>Ascomycota</taxon>
        <taxon>Pezizomycotina</taxon>
        <taxon>Sordariomycetes</taxon>
        <taxon>Hypocreomycetidae</taxon>
        <taxon>Hypocreales</taxon>
        <taxon>Nectriaceae</taxon>
        <taxon>Fusarium</taxon>
        <taxon>Fusarium oxysporum species complex</taxon>
    </lineage>
</organism>
<dbReference type="EMBL" id="JACDXP010000010">
    <property type="protein sequence ID" value="KAF6517924.1"/>
    <property type="molecule type" value="Genomic_DNA"/>
</dbReference>
<dbReference type="PANTHER" id="PTHR43341:SF39">
    <property type="entry name" value="AMINO ACID TRANSPORTER (EUROFUNG)-RELATED"/>
    <property type="match status" value="1"/>
</dbReference>
<dbReference type="InterPro" id="IPR004841">
    <property type="entry name" value="AA-permease/SLC12A_dom"/>
</dbReference>
<feature type="transmembrane region" description="Helical" evidence="6">
    <location>
        <begin position="151"/>
        <end position="171"/>
    </location>
</feature>
<evidence type="ECO:0000256" key="6">
    <source>
        <dbReference type="SAM" id="Phobius"/>
    </source>
</evidence>
<dbReference type="GO" id="GO:0016020">
    <property type="term" value="C:membrane"/>
    <property type="evidence" value="ECO:0007669"/>
    <property type="project" value="UniProtKB-SubCell"/>
</dbReference>
<dbReference type="Pfam" id="PF00324">
    <property type="entry name" value="AA_permease"/>
    <property type="match status" value="1"/>
</dbReference>
<evidence type="ECO:0000256" key="1">
    <source>
        <dbReference type="ARBA" id="ARBA00004141"/>
    </source>
</evidence>
<keyword evidence="2" id="KW-0813">Transport</keyword>
<sequence>MDKDEKIVACSDMPADVEMGSGNTEVVSSSGLRRELGSRHINMIAVAGMIGTGLFLSSGQVIATAGPVGALLAYTLMGFVTAGVAYTTGEITAFMPSTGGFVRHATKFVEPALGAATGWNFWYTMAINMPAEISAAATLVQFWNTSINPGVWITIFLLFIIVANLCGAKLYGESEVVFASLKIMLIIGLIIGGLVIDLGGAPNHERLGFRYWIHPGAFNTYIKDGSAGRFLAFWKAMLPAAFSYGNIQVVAISGSETRNPRKLIPAATKKTFYRIFFFYFCSIFIVGLIVPYNDPALGVSTGTASQSPFVIAFQRSGVSVVPSIINAVVCTSAISSGSACIFIASRTLFGLSCDGHAPQFFQRCNRFGTPHYAVGMSCLLSPLVYLTVVNNTSVVFAWFVNITTVAGLIGWVVIQVTYLRFFAGLKKQGSSLQESLSAIRGLGNIAYGFPGYPVLWQVTALPSYPPRRMNTLANYISGFDVFVKGHFTAQGFITCYINIAIFAVLYTIFKIRLRSKVIPTSEIELSEEFRSIREEKQQEEANQQHK</sequence>
<protein>
    <recommendedName>
        <fullName evidence="7">Amino acid permease/ SLC12A domain-containing protein</fullName>
    </recommendedName>
</protein>
<dbReference type="AlphaFoldDB" id="A0A8H6LF68"/>
<evidence type="ECO:0000313" key="9">
    <source>
        <dbReference type="Proteomes" id="UP000593570"/>
    </source>
</evidence>
<evidence type="ECO:0000256" key="3">
    <source>
        <dbReference type="ARBA" id="ARBA00022692"/>
    </source>
</evidence>
<evidence type="ECO:0000256" key="5">
    <source>
        <dbReference type="ARBA" id="ARBA00023136"/>
    </source>
</evidence>
<dbReference type="FunFam" id="1.20.1740.10:FF:000001">
    <property type="entry name" value="Amino acid permease"/>
    <property type="match status" value="1"/>
</dbReference>
<dbReference type="InterPro" id="IPR050524">
    <property type="entry name" value="APC_YAT"/>
</dbReference>
<keyword evidence="3 6" id="KW-0812">Transmembrane</keyword>
<reference evidence="8 9" key="1">
    <citation type="journal article" date="2020" name="bioRxiv">
        <title>A chromosome-scale genome assembly for the Fusarium oxysporum strain Fo5176 to establish a model Arabidopsis-fungal pathosystem.</title>
        <authorList>
            <person name="Fokkens L."/>
            <person name="Guo L."/>
            <person name="Dora S."/>
            <person name="Wang B."/>
            <person name="Ye K."/>
            <person name="Sanchez-Rodriguez C."/>
            <person name="Croll D."/>
        </authorList>
    </citation>
    <scope>NUCLEOTIDE SEQUENCE [LARGE SCALE GENOMIC DNA]</scope>
    <source>
        <strain evidence="8 9">Fo5176</strain>
    </source>
</reference>
<feature type="transmembrane region" description="Helical" evidence="6">
    <location>
        <begin position="487"/>
        <end position="509"/>
    </location>
</feature>
<feature type="transmembrane region" description="Helical" evidence="6">
    <location>
        <begin position="271"/>
        <end position="292"/>
    </location>
</feature>
<feature type="transmembrane region" description="Helical" evidence="6">
    <location>
        <begin position="177"/>
        <end position="196"/>
    </location>
</feature>
<dbReference type="PIRSF" id="PIRSF006060">
    <property type="entry name" value="AA_transporter"/>
    <property type="match status" value="1"/>
</dbReference>
<dbReference type="PANTHER" id="PTHR43341">
    <property type="entry name" value="AMINO ACID PERMEASE"/>
    <property type="match status" value="1"/>
</dbReference>
<feature type="transmembrane region" description="Helical" evidence="6">
    <location>
        <begin position="41"/>
        <end position="62"/>
    </location>
</feature>
<name>A0A8H6LF68_FUSOX</name>
<feature type="transmembrane region" description="Helical" evidence="6">
    <location>
        <begin position="442"/>
        <end position="464"/>
    </location>
</feature>
<evidence type="ECO:0000259" key="7">
    <source>
        <dbReference type="Pfam" id="PF00324"/>
    </source>
</evidence>
<feature type="transmembrane region" description="Helical" evidence="6">
    <location>
        <begin position="395"/>
        <end position="421"/>
    </location>
</feature>
<feature type="transmembrane region" description="Helical" evidence="6">
    <location>
        <begin position="68"/>
        <end position="87"/>
    </location>
</feature>
<dbReference type="Proteomes" id="UP000593570">
    <property type="component" value="Unassembled WGS sequence"/>
</dbReference>
<dbReference type="Gene3D" id="1.20.1740.10">
    <property type="entry name" value="Amino acid/polyamine transporter I"/>
    <property type="match status" value="1"/>
</dbReference>
<evidence type="ECO:0000256" key="4">
    <source>
        <dbReference type="ARBA" id="ARBA00022989"/>
    </source>
</evidence>
<evidence type="ECO:0000256" key="2">
    <source>
        <dbReference type="ARBA" id="ARBA00022448"/>
    </source>
</evidence>
<keyword evidence="5 6" id="KW-0472">Membrane</keyword>